<evidence type="ECO:0000313" key="6">
    <source>
        <dbReference type="EMBL" id="MBK1619142.1"/>
    </source>
</evidence>
<dbReference type="PANTHER" id="PTHR39585">
    <property type="entry name" value="FAD ASSEMBLY FACTOR SDHE"/>
    <property type="match status" value="1"/>
</dbReference>
<dbReference type="Pfam" id="PF03937">
    <property type="entry name" value="Sdh5"/>
    <property type="match status" value="1"/>
</dbReference>
<name>A0A9X1B4Z1_9GAMM</name>
<dbReference type="GO" id="GO:0006105">
    <property type="term" value="P:succinate metabolic process"/>
    <property type="evidence" value="ECO:0007669"/>
    <property type="project" value="TreeGrafter"/>
</dbReference>
<dbReference type="GO" id="GO:0005737">
    <property type="term" value="C:cytoplasm"/>
    <property type="evidence" value="ECO:0007669"/>
    <property type="project" value="UniProtKB-SubCell"/>
</dbReference>
<evidence type="ECO:0000256" key="3">
    <source>
        <dbReference type="ARBA" id="ARBA00019418"/>
    </source>
</evidence>
<dbReference type="InterPro" id="IPR036714">
    <property type="entry name" value="SDH_sf"/>
</dbReference>
<comment type="caution">
    <text evidence="6">The sequence shown here is derived from an EMBL/GenBank/DDBJ whole genome shotgun (WGS) entry which is preliminary data.</text>
</comment>
<proteinExistence type="inferred from homology"/>
<dbReference type="InterPro" id="IPR050531">
    <property type="entry name" value="SdhE_FAD_assembly_factor"/>
</dbReference>
<evidence type="ECO:0000313" key="7">
    <source>
        <dbReference type="Proteomes" id="UP001138768"/>
    </source>
</evidence>
<keyword evidence="4" id="KW-0963">Cytoplasm</keyword>
<dbReference type="PANTHER" id="PTHR39585:SF1">
    <property type="entry name" value="FAD ASSEMBLY FACTOR SDHE"/>
    <property type="match status" value="1"/>
</dbReference>
<dbReference type="Gene3D" id="1.10.150.250">
    <property type="entry name" value="Flavinator of succinate dehydrogenase"/>
    <property type="match status" value="1"/>
</dbReference>
<reference evidence="6 7" key="1">
    <citation type="journal article" date="2020" name="Microorganisms">
        <title>Osmotic Adaptation and Compatible Solute Biosynthesis of Phototrophic Bacteria as Revealed from Genome Analyses.</title>
        <authorList>
            <person name="Imhoff J.F."/>
            <person name="Rahn T."/>
            <person name="Kunzel S."/>
            <person name="Keller A."/>
            <person name="Neulinger S.C."/>
        </authorList>
    </citation>
    <scope>NUCLEOTIDE SEQUENCE [LARGE SCALE GENOMIC DNA]</scope>
    <source>
        <strain evidence="6 7">DSM 25653</strain>
    </source>
</reference>
<evidence type="ECO:0000256" key="5">
    <source>
        <dbReference type="ARBA" id="ARBA00023186"/>
    </source>
</evidence>
<evidence type="ECO:0000256" key="4">
    <source>
        <dbReference type="ARBA" id="ARBA00022490"/>
    </source>
</evidence>
<evidence type="ECO:0000256" key="1">
    <source>
        <dbReference type="ARBA" id="ARBA00004496"/>
    </source>
</evidence>
<dbReference type="InterPro" id="IPR005631">
    <property type="entry name" value="SDH"/>
</dbReference>
<dbReference type="RefSeq" id="WP_200244162.1">
    <property type="nucleotide sequence ID" value="NZ_NRRY01000018.1"/>
</dbReference>
<gene>
    <name evidence="6" type="ORF">CKO42_12000</name>
</gene>
<protein>
    <recommendedName>
        <fullName evidence="3">FAD assembly factor SdhE</fullName>
    </recommendedName>
</protein>
<dbReference type="SUPFAM" id="SSF109910">
    <property type="entry name" value="YgfY-like"/>
    <property type="match status" value="1"/>
</dbReference>
<organism evidence="6 7">
    <name type="scientific">Lamprobacter modestohalophilus</name>
    <dbReference type="NCBI Taxonomy" id="1064514"/>
    <lineage>
        <taxon>Bacteria</taxon>
        <taxon>Pseudomonadati</taxon>
        <taxon>Pseudomonadota</taxon>
        <taxon>Gammaproteobacteria</taxon>
        <taxon>Chromatiales</taxon>
        <taxon>Chromatiaceae</taxon>
        <taxon>Lamprobacter</taxon>
    </lineage>
</organism>
<comment type="similarity">
    <text evidence="2">Belongs to the SdhE FAD assembly factor family.</text>
</comment>
<dbReference type="EMBL" id="NRRY01000018">
    <property type="protein sequence ID" value="MBK1619142.1"/>
    <property type="molecule type" value="Genomic_DNA"/>
</dbReference>
<comment type="subcellular location">
    <subcellularLocation>
        <location evidence="1">Cytoplasm</location>
    </subcellularLocation>
</comment>
<keyword evidence="5" id="KW-0143">Chaperone</keyword>
<evidence type="ECO:0000256" key="2">
    <source>
        <dbReference type="ARBA" id="ARBA00008571"/>
    </source>
</evidence>
<dbReference type="AlphaFoldDB" id="A0A9X1B4Z1"/>
<dbReference type="Proteomes" id="UP001138768">
    <property type="component" value="Unassembled WGS sequence"/>
</dbReference>
<sequence>MSECGGSAASLAQRRAGSFQAEALGLERQIQRLRWQCRRGMLELDLLLNRFLDQRYAELDSAGSADFERLLGYQDQILQDWLLGQAVPADPALSRLVAAIQDCMLEGPRASSSNAGAER</sequence>
<accession>A0A9X1B4Z1</accession>
<keyword evidence="7" id="KW-1185">Reference proteome</keyword>